<keyword evidence="3 7" id="KW-1134">Transmembrane beta strand</keyword>
<keyword evidence="8" id="KW-0732">Signal</keyword>
<dbReference type="InterPro" id="IPR039426">
    <property type="entry name" value="TonB-dep_rcpt-like"/>
</dbReference>
<dbReference type="PROSITE" id="PS52016">
    <property type="entry name" value="TONB_DEPENDENT_REC_3"/>
    <property type="match status" value="1"/>
</dbReference>
<dbReference type="PROSITE" id="PS51318">
    <property type="entry name" value="TAT"/>
    <property type="match status" value="1"/>
</dbReference>
<dbReference type="EMBL" id="SMFY01000008">
    <property type="protein sequence ID" value="TCK16576.1"/>
    <property type="molecule type" value="Genomic_DNA"/>
</dbReference>
<evidence type="ECO:0000256" key="4">
    <source>
        <dbReference type="ARBA" id="ARBA00022692"/>
    </source>
</evidence>
<evidence type="ECO:0000256" key="7">
    <source>
        <dbReference type="PROSITE-ProRule" id="PRU01360"/>
    </source>
</evidence>
<feature type="chain" id="PRO_5020227131" evidence="8">
    <location>
        <begin position="27"/>
        <end position="593"/>
    </location>
</feature>
<keyword evidence="5 7" id="KW-0472">Membrane</keyword>
<feature type="domain" description="Secretin/TonB short N-terminal" evidence="9">
    <location>
        <begin position="63"/>
        <end position="114"/>
    </location>
</feature>
<dbReference type="SUPFAM" id="SSF56935">
    <property type="entry name" value="Porins"/>
    <property type="match status" value="1"/>
</dbReference>
<dbReference type="InterPro" id="IPR012910">
    <property type="entry name" value="Plug_dom"/>
</dbReference>
<evidence type="ECO:0000256" key="3">
    <source>
        <dbReference type="ARBA" id="ARBA00022452"/>
    </source>
</evidence>
<evidence type="ECO:0000259" key="9">
    <source>
        <dbReference type="SMART" id="SM00965"/>
    </source>
</evidence>
<evidence type="ECO:0000256" key="2">
    <source>
        <dbReference type="ARBA" id="ARBA00022448"/>
    </source>
</evidence>
<gene>
    <name evidence="10" type="ORF">EV667_4473</name>
</gene>
<dbReference type="InterPro" id="IPR011662">
    <property type="entry name" value="Secretin/TonB_short_N"/>
</dbReference>
<dbReference type="Gene3D" id="2.170.130.10">
    <property type="entry name" value="TonB-dependent receptor, plug domain"/>
    <property type="match status" value="1"/>
</dbReference>
<dbReference type="AlphaFoldDB" id="A0A4V2PGF3"/>
<evidence type="ECO:0000256" key="6">
    <source>
        <dbReference type="ARBA" id="ARBA00023237"/>
    </source>
</evidence>
<dbReference type="SMART" id="SM00965">
    <property type="entry name" value="STN"/>
    <property type="match status" value="1"/>
</dbReference>
<accession>A0A4V2PGF3</accession>
<keyword evidence="11" id="KW-1185">Reference proteome</keyword>
<feature type="non-terminal residue" evidence="10">
    <location>
        <position position="593"/>
    </location>
</feature>
<dbReference type="InterPro" id="IPR037066">
    <property type="entry name" value="Plug_dom_sf"/>
</dbReference>
<reference evidence="10 11" key="1">
    <citation type="submission" date="2019-03" db="EMBL/GenBank/DDBJ databases">
        <title>Genomic Encyclopedia of Type Strains, Phase IV (KMG-IV): sequencing the most valuable type-strain genomes for metagenomic binning, comparative biology and taxonomic classification.</title>
        <authorList>
            <person name="Goeker M."/>
        </authorList>
    </citation>
    <scope>NUCLEOTIDE SEQUENCE [LARGE SCALE GENOMIC DNA]</scope>
    <source>
        <strain evidence="10 11">DSM 101</strain>
    </source>
</reference>
<name>A0A4V2PGF3_ANCAQ</name>
<dbReference type="Pfam" id="PF07715">
    <property type="entry name" value="Plug"/>
    <property type="match status" value="1"/>
</dbReference>
<evidence type="ECO:0000256" key="8">
    <source>
        <dbReference type="SAM" id="SignalP"/>
    </source>
</evidence>
<evidence type="ECO:0000256" key="5">
    <source>
        <dbReference type="ARBA" id="ARBA00023136"/>
    </source>
</evidence>
<dbReference type="PANTHER" id="PTHR30442:SF0">
    <property type="entry name" value="FE(3+) DICITRATE TRANSPORT PROTEIN FECA"/>
    <property type="match status" value="1"/>
</dbReference>
<evidence type="ECO:0000256" key="1">
    <source>
        <dbReference type="ARBA" id="ARBA00004571"/>
    </source>
</evidence>
<dbReference type="PANTHER" id="PTHR30442">
    <property type="entry name" value="IRON III DICITRATE TRANSPORT PROTEIN FECA"/>
    <property type="match status" value="1"/>
</dbReference>
<comment type="similarity">
    <text evidence="7">Belongs to the TonB-dependent receptor family.</text>
</comment>
<organism evidence="10 11">
    <name type="scientific">Ancylobacter aquaticus</name>
    <dbReference type="NCBI Taxonomy" id="100"/>
    <lineage>
        <taxon>Bacteria</taxon>
        <taxon>Pseudomonadati</taxon>
        <taxon>Pseudomonadota</taxon>
        <taxon>Alphaproteobacteria</taxon>
        <taxon>Hyphomicrobiales</taxon>
        <taxon>Xanthobacteraceae</taxon>
        <taxon>Ancylobacter</taxon>
    </lineage>
</organism>
<sequence length="593" mass="62050">MRMMPTRRLRLLALCLLAGTALTALPAGAPHAQAQGGGQSVALSIASMPVPRALADLSVHAGLQVLYSGTKAYEIMSRPVNGLFPPEEALRIMLAGTGISWRFVGPRAVTIQVPGEDAPTGGAVQGGDADGAIELGTIDVAGARSAADLPFETTGSTNYISSEEIERFPPQTAGALFQGTPGVISGGGNNGASIDPNIRGLQGQNRVATTIDGSQQSTSSYRGYSGIDSRTYVDPDLISGITITKGPDGAVAGAIGGTIAMETLNVEDILKAGERWGVRARAGLATNSIAPVVGASEPAFGDPDGADITNGSFALAAREDNVDVVGAFVRRKSGNYFAGTQGSQTTIDYLGEKVPLSNYGHGQLVYNTSEDVTSALLKATFRPTDEQQLQIAYLYYGNEFGEVSPSVITAGNGVTSQLPLSSVDINQGTLRYRYTPTSTDLVDFKFDAYASNTQETNIFMSLGEVEALDQQSENVGMNASNTSRFVIGDMPLAVSYGGSYVYEDARPTQAYNPSDVALWAIPANGEREVGALFARVTWEPTTWLEMGAGAEYLTYNTSFNGITTAGTPGDPFTGYSGDRFSPSASILVTPLDG</sequence>
<evidence type="ECO:0000313" key="11">
    <source>
        <dbReference type="Proteomes" id="UP000295030"/>
    </source>
</evidence>
<evidence type="ECO:0000313" key="10">
    <source>
        <dbReference type="EMBL" id="TCK16576.1"/>
    </source>
</evidence>
<keyword evidence="4 7" id="KW-0812">Transmembrane</keyword>
<feature type="signal peptide" evidence="8">
    <location>
        <begin position="1"/>
        <end position="26"/>
    </location>
</feature>
<dbReference type="InterPro" id="IPR036942">
    <property type="entry name" value="Beta-barrel_TonB_sf"/>
</dbReference>
<dbReference type="Gene3D" id="2.40.170.20">
    <property type="entry name" value="TonB-dependent receptor, beta-barrel domain"/>
    <property type="match status" value="1"/>
</dbReference>
<dbReference type="Gene3D" id="3.55.50.30">
    <property type="match status" value="1"/>
</dbReference>
<dbReference type="GO" id="GO:0033214">
    <property type="term" value="P:siderophore-iron import into cell"/>
    <property type="evidence" value="ECO:0007669"/>
    <property type="project" value="TreeGrafter"/>
</dbReference>
<dbReference type="InterPro" id="IPR006311">
    <property type="entry name" value="TAT_signal"/>
</dbReference>
<comment type="subcellular location">
    <subcellularLocation>
        <location evidence="1 7">Cell outer membrane</location>
        <topology evidence="1 7">Multi-pass membrane protein</topology>
    </subcellularLocation>
</comment>
<keyword evidence="10" id="KW-0675">Receptor</keyword>
<protein>
    <submittedName>
        <fullName evidence="10">TonB-dependent receptor-like protein</fullName>
    </submittedName>
</protein>
<dbReference type="Proteomes" id="UP000295030">
    <property type="component" value="Unassembled WGS sequence"/>
</dbReference>
<keyword evidence="6 7" id="KW-0998">Cell outer membrane</keyword>
<keyword evidence="2 7" id="KW-0813">Transport</keyword>
<comment type="caution">
    <text evidence="10">The sequence shown here is derived from an EMBL/GenBank/DDBJ whole genome shotgun (WGS) entry which is preliminary data.</text>
</comment>
<proteinExistence type="inferred from homology"/>
<dbReference type="GO" id="GO:0009279">
    <property type="term" value="C:cell outer membrane"/>
    <property type="evidence" value="ECO:0007669"/>
    <property type="project" value="UniProtKB-SubCell"/>
</dbReference>